<feature type="non-terminal residue" evidence="2">
    <location>
        <position position="1"/>
    </location>
</feature>
<comment type="caution">
    <text evidence="2">The sequence shown here is derived from an EMBL/GenBank/DDBJ whole genome shotgun (WGS) entry which is preliminary data.</text>
</comment>
<accession>A0A9X9PZH0</accession>
<sequence length="59" mass="6587">QIKAFSRNCSEVGEELLPSSHEQNPEVLPPGSCERERMKPPLPMAYSINHDLMSHSPGK</sequence>
<dbReference type="AlphaFoldDB" id="A0A9X9PZH0"/>
<evidence type="ECO:0000313" key="2">
    <source>
        <dbReference type="EMBL" id="VCW79223.1"/>
    </source>
</evidence>
<name>A0A9X9PZH0_GULGU</name>
<dbReference type="Proteomes" id="UP000269945">
    <property type="component" value="Unassembled WGS sequence"/>
</dbReference>
<evidence type="ECO:0000313" key="3">
    <source>
        <dbReference type="Proteomes" id="UP000269945"/>
    </source>
</evidence>
<organism evidence="2 3">
    <name type="scientific">Gulo gulo</name>
    <name type="common">Wolverine</name>
    <name type="synonym">Gluton</name>
    <dbReference type="NCBI Taxonomy" id="48420"/>
    <lineage>
        <taxon>Eukaryota</taxon>
        <taxon>Metazoa</taxon>
        <taxon>Chordata</taxon>
        <taxon>Craniata</taxon>
        <taxon>Vertebrata</taxon>
        <taxon>Euteleostomi</taxon>
        <taxon>Mammalia</taxon>
        <taxon>Eutheria</taxon>
        <taxon>Laurasiatheria</taxon>
        <taxon>Carnivora</taxon>
        <taxon>Caniformia</taxon>
        <taxon>Musteloidea</taxon>
        <taxon>Mustelidae</taxon>
        <taxon>Guloninae</taxon>
        <taxon>Gulo</taxon>
    </lineage>
</organism>
<protein>
    <submittedName>
        <fullName evidence="2">Uncharacterized protein</fullName>
    </submittedName>
</protein>
<proteinExistence type="predicted"/>
<reference evidence="2 3" key="1">
    <citation type="submission" date="2018-10" db="EMBL/GenBank/DDBJ databases">
        <authorList>
            <person name="Ekblom R."/>
            <person name="Jareborg N."/>
        </authorList>
    </citation>
    <scope>NUCLEOTIDE SEQUENCE [LARGE SCALE GENOMIC DNA]</scope>
    <source>
        <tissue evidence="2">Muscle</tissue>
    </source>
</reference>
<keyword evidence="3" id="KW-1185">Reference proteome</keyword>
<evidence type="ECO:0000256" key="1">
    <source>
        <dbReference type="SAM" id="MobiDB-lite"/>
    </source>
</evidence>
<dbReference type="EMBL" id="CYRY02011565">
    <property type="protein sequence ID" value="VCW79223.1"/>
    <property type="molecule type" value="Genomic_DNA"/>
</dbReference>
<feature type="region of interest" description="Disordered" evidence="1">
    <location>
        <begin position="1"/>
        <end position="39"/>
    </location>
</feature>
<gene>
    <name evidence="2" type="ORF">BN2614_LOCUS4</name>
</gene>